<dbReference type="RefSeq" id="WP_085313529.1">
    <property type="nucleotide sequence ID" value="NZ_CP020747.1"/>
</dbReference>
<evidence type="ECO:0000256" key="1">
    <source>
        <dbReference type="SAM" id="SignalP"/>
    </source>
</evidence>
<dbReference type="AlphaFoldDB" id="A0A1W6AJ14"/>
<evidence type="ECO:0000313" key="2">
    <source>
        <dbReference type="EMBL" id="ARJ25820.1"/>
    </source>
</evidence>
<accession>A0A1W6AJ14</accession>
<name>A0A1W6AJ14_BACMY</name>
<sequence>MKKNFLAKASAFALVAGVLIPSTVAHGETLPSSVSTENININEVSNDVPIIDVYDKDRNLVKTYTKEEVEKLNQDIDPNSLVGSFANSNFKEETNVTPLAMNVYNIKPTKFSGYTWINNGRDFYRPQSVHVIAATKTVGLGVEVYRDSIFQGEVRPRGSFIDGLDIPISHLTDGAHSYYSLLLRNNSGGSINLSGGQVYYK</sequence>
<keyword evidence="2" id="KW-0614">Plasmid</keyword>
<feature type="chain" id="PRO_5012709744" evidence="1">
    <location>
        <begin position="28"/>
        <end position="201"/>
    </location>
</feature>
<reference evidence="2 3" key="1">
    <citation type="submission" date="2017-04" db="EMBL/GenBank/DDBJ databases">
        <title>The Characteristic of a Fine Plant Growth-Promoting Rhizobacteria Bacillus mycoides Gnyt1 and its Whole Genome Sequencing Analysis.</title>
        <authorList>
            <person name="Li J.H."/>
            <person name="Yao T."/>
        </authorList>
    </citation>
    <scope>NUCLEOTIDE SEQUENCE [LARGE SCALE GENOMIC DNA]</scope>
    <source>
        <strain evidence="2 3">Gnyt1</strain>
        <plasmid evidence="3">Plasmid unnamed4</plasmid>
    </source>
</reference>
<protein>
    <submittedName>
        <fullName evidence="2">Uncharacterized protein</fullName>
    </submittedName>
</protein>
<gene>
    <name evidence="2" type="ORF">B7492_32810</name>
</gene>
<proteinExistence type="predicted"/>
<feature type="signal peptide" evidence="1">
    <location>
        <begin position="1"/>
        <end position="27"/>
    </location>
</feature>
<organism evidence="2 3">
    <name type="scientific">Bacillus mycoides</name>
    <dbReference type="NCBI Taxonomy" id="1405"/>
    <lineage>
        <taxon>Bacteria</taxon>
        <taxon>Bacillati</taxon>
        <taxon>Bacillota</taxon>
        <taxon>Bacilli</taxon>
        <taxon>Bacillales</taxon>
        <taxon>Bacillaceae</taxon>
        <taxon>Bacillus</taxon>
        <taxon>Bacillus cereus group</taxon>
    </lineage>
</organism>
<geneLocation type="plasmid" evidence="2 3">
    <name>unnamed4</name>
</geneLocation>
<dbReference type="Proteomes" id="UP000192932">
    <property type="component" value="Plasmid unnamed4"/>
</dbReference>
<dbReference type="EMBL" id="CP020747">
    <property type="protein sequence ID" value="ARJ25820.1"/>
    <property type="molecule type" value="Genomic_DNA"/>
</dbReference>
<evidence type="ECO:0000313" key="3">
    <source>
        <dbReference type="Proteomes" id="UP000192932"/>
    </source>
</evidence>
<keyword evidence="1" id="KW-0732">Signal</keyword>